<dbReference type="InterPro" id="IPR057566">
    <property type="entry name" value="TPR_TTI1_N"/>
</dbReference>
<name>A0A2P2KMR7_RHIMU</name>
<proteinExistence type="predicted"/>
<dbReference type="PANTHER" id="PTHR18460">
    <property type="entry name" value="TEL2 INTERACTING PROTEIN 1 TTI1 FAMILY MEMBER"/>
    <property type="match status" value="1"/>
</dbReference>
<dbReference type="InterPro" id="IPR052587">
    <property type="entry name" value="TELO2-interacting_protein_1"/>
</dbReference>
<dbReference type="PANTHER" id="PTHR18460:SF3">
    <property type="entry name" value="TELO2-INTERACTING PROTEIN 1 HOMOLOG"/>
    <property type="match status" value="1"/>
</dbReference>
<dbReference type="SUPFAM" id="SSF48371">
    <property type="entry name" value="ARM repeat"/>
    <property type="match status" value="2"/>
</dbReference>
<protein>
    <submittedName>
        <fullName evidence="3">Uncharacterized protein LOC105632012</fullName>
    </submittedName>
</protein>
<feature type="domain" description="TTI1 N-terminal TPR" evidence="1">
    <location>
        <begin position="245"/>
        <end position="501"/>
    </location>
</feature>
<dbReference type="InterPro" id="IPR057567">
    <property type="entry name" value="TPR_TTI1_C"/>
</dbReference>
<dbReference type="InterPro" id="IPR016024">
    <property type="entry name" value="ARM-type_fold"/>
</dbReference>
<sequence>MEEEEVSVVINNNINVNGGDGGELNDVVEYQEEEEVEVEEKETSRIFSELRPYCLELLGLLQNPAATSATAAAAIPSLFLCLCRCSSASLQPLFDYTLLPLLLLLDAAVDCRSSKKSNIEEEGVANTTLNMPQKVSDRVAEGVLQCLEELLKKCHFGSVEEMVAVMKKLTYAALLSPFEASEEFREGVIKCFRALLLGLLPCTDEVCLCRKVIGLPALLETGEMQSLQHKHSKFSSKQGKCLLAYLQSETAVAAVGHWLSLLLKAADTEAQRGHRGSAKLRIEAFLTLRVLVAKVGNSDALAFFLPGVVSQFAKVLHVPKTMISGAAGNVEAIDHAIRGLAEYLMIVLEDDANLSSLDMSLNVMVGTHVNKDTSIHSFLDELRQLPVSAKGQSKTVAEESSGEALTCTTPASGFNRNRSTKSHKDIGSLHVNRTREWIEKTSSHVDKLLTATFPHICVNPTKRVRQGLVAAIQGLLSKCIYALKDSRLMLLECLCVFVVDDCEEISVPAQQFMECLFSARGKNHVCSDVAAILNRLIEKLPKVVLGNEEALAVSCAQQLLVVIYYSGPKFLLNHLHSPITSARFLDVLSLCLSQHSAFTGALDKHISTGSSSVGYLHSIAELKASSHFISDYQRVMGAVPSQISKFRERQGHEPQYLLEAAQNNYELPHMPPWFGHVGSHKLYRALAGILRLVGLSLMTDFDNEGHMSVVTDVPLDYLRKLVSELRVEYNKESWLSWYNRTGSGQLLRQASTAACILNEMIFGLSDKAVKDLARMFQNSRDKREKVQESNTKIAAGQACAVEYSETPQSMWKVSQGRACRSHLVDCVGRILHEYLSSELWDLPEDHKSLLQPYYEVKDLPLHFFQDTAVLHQVILEGIGIFAMCLGNDFISSGYLHSSLYLLLESLVRSNSRVRSASDAVLHVLSSVSGYPTVGQLVLSNADYVIDSVCRQLLHLDLNPHVPDVLASMLSYIGVAQRILPLLEEPMRSASQELEILGRHQHPELTIPFLKAVSEISKALRHEASTLPANAKSYLTQIVSKESSMDKEMRPQVGPGSILHHNKAEQWESIVVKLNDSRRYRRTVGSIAGSCLTAATPLLASMNQATCLVALDIVEEGIATLAKVEEAYRHEKEAKEAIEEVIQSNSLYDVQDTLDAAHEGTDENRLLPAMNKIWPFLVACVRNKNPVAVRRCLSVVGNVVEVCGGDFFSRRFLTDGSHFWKLLSSSPFQKKPFSREERTPLQLPYRIAPTSSEDSMAEVSNLKVQVAVLNMIADLSRNTRSASALEVVLKKVSGLVVGIACSGVTGLQEASINALNGLASIDPDLIWLLMVDVYYSLKKKDLPSPPTTDFPEISQILPPPSSPKGFLYIQYGGQSYGFDVDFSAVETVFKKLHLQAFASQMYI</sequence>
<organism evidence="3">
    <name type="scientific">Rhizophora mucronata</name>
    <name type="common">Asiatic mangrove</name>
    <dbReference type="NCBI Taxonomy" id="61149"/>
    <lineage>
        <taxon>Eukaryota</taxon>
        <taxon>Viridiplantae</taxon>
        <taxon>Streptophyta</taxon>
        <taxon>Embryophyta</taxon>
        <taxon>Tracheophyta</taxon>
        <taxon>Spermatophyta</taxon>
        <taxon>Magnoliopsida</taxon>
        <taxon>eudicotyledons</taxon>
        <taxon>Gunneridae</taxon>
        <taxon>Pentapetalae</taxon>
        <taxon>rosids</taxon>
        <taxon>fabids</taxon>
        <taxon>Malpighiales</taxon>
        <taxon>Rhizophoraceae</taxon>
        <taxon>Rhizophora</taxon>
    </lineage>
</organism>
<feature type="domain" description="TTI1 C-terminal TPR" evidence="2">
    <location>
        <begin position="1097"/>
        <end position="1326"/>
    </location>
</feature>
<dbReference type="Pfam" id="PF24181">
    <property type="entry name" value="TPR_TTI1_C"/>
    <property type="match status" value="1"/>
</dbReference>
<evidence type="ECO:0000259" key="1">
    <source>
        <dbReference type="Pfam" id="PF24173"/>
    </source>
</evidence>
<reference evidence="3" key="1">
    <citation type="submission" date="2018-02" db="EMBL/GenBank/DDBJ databases">
        <title>Rhizophora mucronata_Transcriptome.</title>
        <authorList>
            <person name="Meera S.P."/>
            <person name="Sreeshan A."/>
            <person name="Augustine A."/>
        </authorList>
    </citation>
    <scope>NUCLEOTIDE SEQUENCE</scope>
    <source>
        <tissue evidence="3">Leaf</tissue>
    </source>
</reference>
<dbReference type="GO" id="GO:0005737">
    <property type="term" value="C:cytoplasm"/>
    <property type="evidence" value="ECO:0007669"/>
    <property type="project" value="TreeGrafter"/>
</dbReference>
<dbReference type="Pfam" id="PF24173">
    <property type="entry name" value="TPR_TTI1_N"/>
    <property type="match status" value="1"/>
</dbReference>
<evidence type="ECO:0000259" key="2">
    <source>
        <dbReference type="Pfam" id="PF24181"/>
    </source>
</evidence>
<dbReference type="Pfam" id="PF21547">
    <property type="entry name" value="TTI1"/>
    <property type="match status" value="1"/>
</dbReference>
<dbReference type="InterPro" id="IPR049362">
    <property type="entry name" value="TTI1_rpt"/>
</dbReference>
<accession>A0A2P2KMR7</accession>
<dbReference type="EMBL" id="GGEC01026522">
    <property type="protein sequence ID" value="MBX07006.1"/>
    <property type="molecule type" value="Transcribed_RNA"/>
</dbReference>
<evidence type="ECO:0000313" key="3">
    <source>
        <dbReference type="EMBL" id="MBX07006.1"/>
    </source>
</evidence>